<evidence type="ECO:0000313" key="3">
    <source>
        <dbReference type="Proteomes" id="UP000561726"/>
    </source>
</evidence>
<dbReference type="PANTHER" id="PTHR43805:SF1">
    <property type="entry name" value="GP-PDE DOMAIN-CONTAINING PROTEIN"/>
    <property type="match status" value="1"/>
</dbReference>
<dbReference type="PANTHER" id="PTHR43805">
    <property type="entry name" value="GLYCEROPHOSPHORYL DIESTER PHOSPHODIESTERASE"/>
    <property type="match status" value="1"/>
</dbReference>
<feature type="domain" description="GP-PDE" evidence="1">
    <location>
        <begin position="12"/>
        <end position="247"/>
    </location>
</feature>
<name>A0A7W8ZVW4_9MICO</name>
<dbReference type="EC" id="3.1.4.46" evidence="2"/>
<organism evidence="2 3">
    <name type="scientific">Cryobacterium roopkundense</name>
    <dbReference type="NCBI Taxonomy" id="1001240"/>
    <lineage>
        <taxon>Bacteria</taxon>
        <taxon>Bacillati</taxon>
        <taxon>Actinomycetota</taxon>
        <taxon>Actinomycetes</taxon>
        <taxon>Micrococcales</taxon>
        <taxon>Microbacteriaceae</taxon>
        <taxon>Cryobacterium</taxon>
    </lineage>
</organism>
<comment type="caution">
    <text evidence="2">The sequence shown here is derived from an EMBL/GenBank/DDBJ whole genome shotgun (WGS) entry which is preliminary data.</text>
</comment>
<dbReference type="Proteomes" id="UP000561726">
    <property type="component" value="Unassembled WGS sequence"/>
</dbReference>
<accession>A0A7W8ZVW4</accession>
<evidence type="ECO:0000313" key="2">
    <source>
        <dbReference type="EMBL" id="MBB5641208.1"/>
    </source>
</evidence>
<dbReference type="RefSeq" id="WP_338080923.1">
    <property type="nucleotide sequence ID" value="NZ_JACHBQ010000001.1"/>
</dbReference>
<dbReference type="EMBL" id="JACHBQ010000001">
    <property type="protein sequence ID" value="MBB5641208.1"/>
    <property type="molecule type" value="Genomic_DNA"/>
</dbReference>
<protein>
    <submittedName>
        <fullName evidence="2">Glycerophosphoryl diester phosphodiesterase</fullName>
        <ecNumber evidence="2">3.1.4.46</ecNumber>
    </submittedName>
</protein>
<dbReference type="PROSITE" id="PS51704">
    <property type="entry name" value="GP_PDE"/>
    <property type="match status" value="1"/>
</dbReference>
<dbReference type="GO" id="GO:0006629">
    <property type="term" value="P:lipid metabolic process"/>
    <property type="evidence" value="ECO:0007669"/>
    <property type="project" value="InterPro"/>
</dbReference>
<keyword evidence="2" id="KW-0378">Hydrolase</keyword>
<sequence length="251" mass="26472">MPHSVFLAKPGIRVLAHRGLATNAPENTLLAFLTALSAGATHLETDVHASLDGVAVISHGPDLARLGRDVRIDQLTVTELKHVRLGSGQFVPSLAEALDAFPEALFNIDIKADAAVTPTVQAIVAARATPRVLITSFSESRRRRAVELLPGVASSASSAGVLKAVLAATLAPRGVLRHALAGLAVVQVPEKSGALRIVTPRFVRAMHSAGVEVHVWTVNELAAMERLLAWGVDGLITDRTDLATALISRRT</sequence>
<gene>
    <name evidence="2" type="ORF">BJ997_001756</name>
</gene>
<dbReference type="Gene3D" id="3.20.20.190">
    <property type="entry name" value="Phosphatidylinositol (PI) phosphodiesterase"/>
    <property type="match status" value="1"/>
</dbReference>
<dbReference type="SUPFAM" id="SSF51695">
    <property type="entry name" value="PLC-like phosphodiesterases"/>
    <property type="match status" value="1"/>
</dbReference>
<dbReference type="Pfam" id="PF03009">
    <property type="entry name" value="GDPD"/>
    <property type="match status" value="1"/>
</dbReference>
<dbReference type="AlphaFoldDB" id="A0A7W8ZVW4"/>
<reference evidence="2 3" key="1">
    <citation type="submission" date="2020-08" db="EMBL/GenBank/DDBJ databases">
        <title>Sequencing the genomes of 1000 actinobacteria strains.</title>
        <authorList>
            <person name="Klenk H.-P."/>
        </authorList>
    </citation>
    <scope>NUCLEOTIDE SEQUENCE [LARGE SCALE GENOMIC DNA]</scope>
    <source>
        <strain evidence="2 3">DSM 21065</strain>
    </source>
</reference>
<dbReference type="InterPro" id="IPR017946">
    <property type="entry name" value="PLC-like_Pdiesterase_TIM-brl"/>
</dbReference>
<dbReference type="GO" id="GO:0008889">
    <property type="term" value="F:glycerophosphodiester phosphodiesterase activity"/>
    <property type="evidence" value="ECO:0007669"/>
    <property type="project" value="UniProtKB-EC"/>
</dbReference>
<evidence type="ECO:0000259" key="1">
    <source>
        <dbReference type="PROSITE" id="PS51704"/>
    </source>
</evidence>
<dbReference type="InterPro" id="IPR030395">
    <property type="entry name" value="GP_PDE_dom"/>
</dbReference>
<proteinExistence type="predicted"/>